<dbReference type="GO" id="GO:0005886">
    <property type="term" value="C:plasma membrane"/>
    <property type="evidence" value="ECO:0007669"/>
    <property type="project" value="TreeGrafter"/>
</dbReference>
<sequence length="480" mass="52748">MSPSSTDHEKELSKDDNHDNCASSRLLQEHEHPQHLPTWRKWLAVSVTGSASACVTATSSMAAFAEDGVSADFHVGHTVSVLQISLYVLGLGLGPMVLGPLSEIYGRRPVYRSSYGLFFALSWPVAFAPNIGVFLAFRFITGICGAAFLSVPGGSISDMFSDQTFRRPMAVYTICPFLGPVVGPVVSGYHLDWRWTYYIILMWAFGQLIAIFLFIPETYVPVLIKAKLIRQNLHHASETKMHTVKHVAKAIAFSCYTPFRLLFSDMMALLLDTWNAVILGILYLAFQVFPIIFEGGHGFTVQETGLGYLGIGLGMIIGLATQPYWNRYIYLSSRFYIRVSQRNGGILPPEARLYMGQVGGICVSIGLFWLAFTTYPAVPWIVPILASVPFGCGIYFVYASTFTYLVTTYRPIAASAMAANSAMRSTFAAVFPLFAGALYARLGTVGATALMAGITAIMAPFPFIFARLGPRLRKKSKFAV</sequence>
<keyword evidence="2 6" id="KW-0812">Transmembrane</keyword>
<dbReference type="OMA" id="HELQAPM"/>
<evidence type="ECO:0000256" key="6">
    <source>
        <dbReference type="SAM" id="Phobius"/>
    </source>
</evidence>
<feature type="compositionally biased region" description="Basic and acidic residues" evidence="5">
    <location>
        <begin position="1"/>
        <end position="19"/>
    </location>
</feature>
<feature type="transmembrane region" description="Helical" evidence="6">
    <location>
        <begin position="305"/>
        <end position="325"/>
    </location>
</feature>
<dbReference type="PANTHER" id="PTHR23502">
    <property type="entry name" value="MAJOR FACILITATOR SUPERFAMILY"/>
    <property type="match status" value="1"/>
</dbReference>
<dbReference type="EMBL" id="JH971419">
    <property type="protein sequence ID" value="EKM75130.1"/>
    <property type="molecule type" value="Genomic_DNA"/>
</dbReference>
<dbReference type="GO" id="GO:0140115">
    <property type="term" value="P:export across plasma membrane"/>
    <property type="evidence" value="ECO:0007669"/>
    <property type="project" value="UniProtKB-ARBA"/>
</dbReference>
<keyword evidence="4 6" id="KW-0472">Membrane</keyword>
<organism evidence="8 9">
    <name type="scientific">Agaricus bisporus var. burnettii (strain JB137-S8 / ATCC MYA-4627 / FGSC 10392)</name>
    <name type="common">White button mushroom</name>
    <dbReference type="NCBI Taxonomy" id="597362"/>
    <lineage>
        <taxon>Eukaryota</taxon>
        <taxon>Fungi</taxon>
        <taxon>Dikarya</taxon>
        <taxon>Basidiomycota</taxon>
        <taxon>Agaricomycotina</taxon>
        <taxon>Agaricomycetes</taxon>
        <taxon>Agaricomycetidae</taxon>
        <taxon>Agaricales</taxon>
        <taxon>Agaricineae</taxon>
        <taxon>Agaricaceae</taxon>
        <taxon>Agaricus</taxon>
    </lineage>
</organism>
<evidence type="ECO:0000256" key="1">
    <source>
        <dbReference type="ARBA" id="ARBA00004141"/>
    </source>
</evidence>
<dbReference type="InterPro" id="IPR036259">
    <property type="entry name" value="MFS_trans_sf"/>
</dbReference>
<dbReference type="CDD" id="cd17323">
    <property type="entry name" value="MFS_Tpo1_MDR_like"/>
    <property type="match status" value="1"/>
</dbReference>
<evidence type="ECO:0000256" key="4">
    <source>
        <dbReference type="ARBA" id="ARBA00023136"/>
    </source>
</evidence>
<dbReference type="InterPro" id="IPR011701">
    <property type="entry name" value="MFS"/>
</dbReference>
<dbReference type="SUPFAM" id="SSF103473">
    <property type="entry name" value="MFS general substrate transporter"/>
    <property type="match status" value="1"/>
</dbReference>
<feature type="transmembrane region" description="Helical" evidence="6">
    <location>
        <begin position="77"/>
        <end position="98"/>
    </location>
</feature>
<dbReference type="Proteomes" id="UP000008493">
    <property type="component" value="Unassembled WGS sequence"/>
</dbReference>
<feature type="transmembrane region" description="Helical" evidence="6">
    <location>
        <begin position="384"/>
        <end position="406"/>
    </location>
</feature>
<dbReference type="KEGG" id="abp:AGABI1DRAFT64959"/>
<feature type="transmembrane region" description="Helical" evidence="6">
    <location>
        <begin position="169"/>
        <end position="189"/>
    </location>
</feature>
<dbReference type="PROSITE" id="PS50850">
    <property type="entry name" value="MFS"/>
    <property type="match status" value="1"/>
</dbReference>
<feature type="transmembrane region" description="Helical" evidence="6">
    <location>
        <begin position="351"/>
        <end position="372"/>
    </location>
</feature>
<dbReference type="InterPro" id="IPR020846">
    <property type="entry name" value="MFS_dom"/>
</dbReference>
<evidence type="ECO:0000313" key="8">
    <source>
        <dbReference type="EMBL" id="EKM75130.1"/>
    </source>
</evidence>
<dbReference type="Gene3D" id="1.20.1250.20">
    <property type="entry name" value="MFS general substrate transporter like domains"/>
    <property type="match status" value="1"/>
</dbReference>
<dbReference type="OrthoDB" id="3561359at2759"/>
<keyword evidence="3 6" id="KW-1133">Transmembrane helix</keyword>
<dbReference type="FunFam" id="1.20.1250.20:FF:000082">
    <property type="entry name" value="MFS multidrug transporter, putative"/>
    <property type="match status" value="1"/>
</dbReference>
<keyword evidence="9" id="KW-1185">Reference proteome</keyword>
<evidence type="ECO:0000256" key="5">
    <source>
        <dbReference type="SAM" id="MobiDB-lite"/>
    </source>
</evidence>
<evidence type="ECO:0000313" key="9">
    <source>
        <dbReference type="Proteomes" id="UP000008493"/>
    </source>
</evidence>
<dbReference type="AlphaFoldDB" id="K5XKW6"/>
<dbReference type="GeneID" id="18830515"/>
<dbReference type="GO" id="GO:0022857">
    <property type="term" value="F:transmembrane transporter activity"/>
    <property type="evidence" value="ECO:0007669"/>
    <property type="project" value="InterPro"/>
</dbReference>
<dbReference type="InParanoid" id="K5XKW6"/>
<proteinExistence type="predicted"/>
<feature type="transmembrane region" description="Helical" evidence="6">
    <location>
        <begin position="269"/>
        <end position="293"/>
    </location>
</feature>
<feature type="transmembrane region" description="Helical" evidence="6">
    <location>
        <begin position="445"/>
        <end position="468"/>
    </location>
</feature>
<accession>K5XKW6</accession>
<feature type="transmembrane region" description="Helical" evidence="6">
    <location>
        <begin position="135"/>
        <end position="157"/>
    </location>
</feature>
<dbReference type="Pfam" id="PF07690">
    <property type="entry name" value="MFS_1"/>
    <property type="match status" value="1"/>
</dbReference>
<protein>
    <recommendedName>
        <fullName evidence="7">Major facilitator superfamily (MFS) profile domain-containing protein</fullName>
    </recommendedName>
</protein>
<feature type="transmembrane region" description="Helical" evidence="6">
    <location>
        <begin position="418"/>
        <end position="439"/>
    </location>
</feature>
<dbReference type="eggNOG" id="KOG0255">
    <property type="taxonomic scope" value="Eukaryota"/>
</dbReference>
<dbReference type="RefSeq" id="XP_007334234.1">
    <property type="nucleotide sequence ID" value="XM_007334172.1"/>
</dbReference>
<dbReference type="GO" id="GO:0042908">
    <property type="term" value="P:xenobiotic transport"/>
    <property type="evidence" value="ECO:0007669"/>
    <property type="project" value="UniProtKB-ARBA"/>
</dbReference>
<feature type="domain" description="Major facilitator superfamily (MFS) profile" evidence="7">
    <location>
        <begin position="44"/>
        <end position="470"/>
    </location>
</feature>
<evidence type="ECO:0000256" key="3">
    <source>
        <dbReference type="ARBA" id="ARBA00022989"/>
    </source>
</evidence>
<gene>
    <name evidence="8" type="ORF">AGABI1DRAFT_64959</name>
</gene>
<feature type="region of interest" description="Disordered" evidence="5">
    <location>
        <begin position="1"/>
        <end position="20"/>
    </location>
</feature>
<comment type="subcellular location">
    <subcellularLocation>
        <location evidence="1">Membrane</location>
        <topology evidence="1">Multi-pass membrane protein</topology>
    </subcellularLocation>
</comment>
<dbReference type="PANTHER" id="PTHR23502:SF7">
    <property type="entry name" value="DRUG_PROTON ANTIPORTER YHK8-RELATED"/>
    <property type="match status" value="1"/>
</dbReference>
<feature type="transmembrane region" description="Helical" evidence="6">
    <location>
        <begin position="195"/>
        <end position="215"/>
    </location>
</feature>
<dbReference type="InterPro" id="IPR005829">
    <property type="entry name" value="Sugar_transporter_CS"/>
</dbReference>
<feature type="transmembrane region" description="Helical" evidence="6">
    <location>
        <begin position="110"/>
        <end position="129"/>
    </location>
</feature>
<dbReference type="HOGENOM" id="CLU_008455_11_3_1"/>
<reference evidence="9" key="1">
    <citation type="journal article" date="2012" name="Proc. Natl. Acad. Sci. U.S.A.">
        <title>Genome sequence of the button mushroom Agaricus bisporus reveals mechanisms governing adaptation to a humic-rich ecological niche.</title>
        <authorList>
            <person name="Morin E."/>
            <person name="Kohler A."/>
            <person name="Baker A.R."/>
            <person name="Foulongne-Oriol M."/>
            <person name="Lombard V."/>
            <person name="Nagy L.G."/>
            <person name="Ohm R.A."/>
            <person name="Patyshakuliyeva A."/>
            <person name="Brun A."/>
            <person name="Aerts A.L."/>
            <person name="Bailey A.M."/>
            <person name="Billette C."/>
            <person name="Coutinho P.M."/>
            <person name="Deakin G."/>
            <person name="Doddapaneni H."/>
            <person name="Floudas D."/>
            <person name="Grimwood J."/>
            <person name="Hilden K."/>
            <person name="Kuees U."/>
            <person name="LaButti K.M."/>
            <person name="Lapidus A."/>
            <person name="Lindquist E.A."/>
            <person name="Lucas S.M."/>
            <person name="Murat C."/>
            <person name="Riley R.W."/>
            <person name="Salamov A.A."/>
            <person name="Schmutz J."/>
            <person name="Subramanian V."/>
            <person name="Woesten H.A.B."/>
            <person name="Xu J."/>
            <person name="Eastwood D.C."/>
            <person name="Foster G.D."/>
            <person name="Sonnenberg A.S."/>
            <person name="Cullen D."/>
            <person name="de Vries R.P."/>
            <person name="Lundell T."/>
            <person name="Hibbett D.S."/>
            <person name="Henrissat B."/>
            <person name="Burton K.S."/>
            <person name="Kerrigan R.W."/>
            <person name="Challen M.P."/>
            <person name="Grigoriev I.V."/>
            <person name="Martin F."/>
        </authorList>
    </citation>
    <scope>NUCLEOTIDE SEQUENCE [LARGE SCALE GENOMIC DNA]</scope>
    <source>
        <strain evidence="9">JB137-S8 / ATCC MYA-4627 / FGSC 10392</strain>
    </source>
</reference>
<dbReference type="PROSITE" id="PS00216">
    <property type="entry name" value="SUGAR_TRANSPORT_1"/>
    <property type="match status" value="1"/>
</dbReference>
<evidence type="ECO:0000256" key="2">
    <source>
        <dbReference type="ARBA" id="ARBA00022692"/>
    </source>
</evidence>
<evidence type="ECO:0000259" key="7">
    <source>
        <dbReference type="PROSITE" id="PS50850"/>
    </source>
</evidence>
<feature type="transmembrane region" description="Helical" evidence="6">
    <location>
        <begin position="42"/>
        <end position="65"/>
    </location>
</feature>
<name>K5XKW6_AGABU</name>